<dbReference type="InterPro" id="IPR046722">
    <property type="entry name" value="DUF6614"/>
</dbReference>
<proteinExistence type="predicted"/>
<gene>
    <name evidence="1" type="ORF">ACFOGP_06040</name>
</gene>
<dbReference type="RefSeq" id="WP_275634081.1">
    <property type="nucleotide sequence ID" value="NZ_JARGYD010000007.1"/>
</dbReference>
<dbReference type="EMBL" id="JBHRTB010000010">
    <property type="protein sequence ID" value="MFC3142259.1"/>
    <property type="molecule type" value="Genomic_DNA"/>
</dbReference>
<comment type="caution">
    <text evidence="1">The sequence shown here is derived from an EMBL/GenBank/DDBJ whole genome shotgun (WGS) entry which is preliminary data.</text>
</comment>
<dbReference type="Proteomes" id="UP001595632">
    <property type="component" value="Unassembled WGS sequence"/>
</dbReference>
<sequence>MNLYHCMIDLKNDAKAIVFASALERWMEHLLAEGLILRWRLLRRKLNLASASHRDFVLEIEVQGLAALDDLFGHACSRSADVSELYEKVHGMVETVEYGLYRPFPDPERVERVAIL</sequence>
<name>A0ABV7GKZ6_9RHOB</name>
<accession>A0ABV7GKZ6</accession>
<dbReference type="Pfam" id="PF20319">
    <property type="entry name" value="DUF6614"/>
    <property type="match status" value="1"/>
</dbReference>
<evidence type="ECO:0000313" key="2">
    <source>
        <dbReference type="Proteomes" id="UP001595632"/>
    </source>
</evidence>
<keyword evidence="2" id="KW-1185">Reference proteome</keyword>
<organism evidence="1 2">
    <name type="scientific">Psychromarinibacter halotolerans</name>
    <dbReference type="NCBI Taxonomy" id="1775175"/>
    <lineage>
        <taxon>Bacteria</taxon>
        <taxon>Pseudomonadati</taxon>
        <taxon>Pseudomonadota</taxon>
        <taxon>Alphaproteobacteria</taxon>
        <taxon>Rhodobacterales</taxon>
        <taxon>Paracoccaceae</taxon>
        <taxon>Psychromarinibacter</taxon>
    </lineage>
</organism>
<reference evidence="2" key="1">
    <citation type="journal article" date="2019" name="Int. J. Syst. Evol. Microbiol.">
        <title>The Global Catalogue of Microorganisms (GCM) 10K type strain sequencing project: providing services to taxonomists for standard genome sequencing and annotation.</title>
        <authorList>
            <consortium name="The Broad Institute Genomics Platform"/>
            <consortium name="The Broad Institute Genome Sequencing Center for Infectious Disease"/>
            <person name="Wu L."/>
            <person name="Ma J."/>
        </authorList>
    </citation>
    <scope>NUCLEOTIDE SEQUENCE [LARGE SCALE GENOMIC DNA]</scope>
    <source>
        <strain evidence="2">KCTC 52366</strain>
    </source>
</reference>
<evidence type="ECO:0000313" key="1">
    <source>
        <dbReference type="EMBL" id="MFC3142259.1"/>
    </source>
</evidence>
<protein>
    <submittedName>
        <fullName evidence="1">DUF6614 family protein</fullName>
    </submittedName>
</protein>